<dbReference type="AlphaFoldDB" id="A0A930YAZ2"/>
<evidence type="ECO:0000313" key="3">
    <source>
        <dbReference type="Proteomes" id="UP000640489"/>
    </source>
</evidence>
<dbReference type="EMBL" id="JADKPN010000001">
    <property type="protein sequence ID" value="MBF4761531.1"/>
    <property type="molecule type" value="Genomic_DNA"/>
</dbReference>
<accession>A0A930YAZ2</accession>
<dbReference type="RefSeq" id="WP_194704748.1">
    <property type="nucleotide sequence ID" value="NZ_JADKPN010000001.1"/>
</dbReference>
<feature type="signal peptide" evidence="1">
    <location>
        <begin position="1"/>
        <end position="30"/>
    </location>
</feature>
<keyword evidence="3" id="KW-1185">Reference proteome</keyword>
<name>A0A930YAZ2_9ACTN</name>
<gene>
    <name evidence="2" type="ORF">ISU07_00195</name>
</gene>
<sequence length="189" mass="20196">MTRHRSARTTLGILVTTAAVVALTGSPASARIIDGDSFDDHITGTNTNFCGVAGLDATFDVTVTGRFKVNERAPGGAAYYFEKRRVVNVLTDPATGWTVTDISPNILDKDHSIVDNGDGKTITIVELLTGGNRTLGHDGHLIASNAGQIRLEIVYNYVDETEVSNTLIFGSTGTNDDFCEAVLADWGYN</sequence>
<protein>
    <submittedName>
        <fullName evidence="2">Uncharacterized protein</fullName>
    </submittedName>
</protein>
<keyword evidence="1" id="KW-0732">Signal</keyword>
<evidence type="ECO:0000256" key="1">
    <source>
        <dbReference type="SAM" id="SignalP"/>
    </source>
</evidence>
<organism evidence="2 3">
    <name type="scientific">Nocardioides islandensis</name>
    <dbReference type="NCBI Taxonomy" id="433663"/>
    <lineage>
        <taxon>Bacteria</taxon>
        <taxon>Bacillati</taxon>
        <taxon>Actinomycetota</taxon>
        <taxon>Actinomycetes</taxon>
        <taxon>Propionibacteriales</taxon>
        <taxon>Nocardioidaceae</taxon>
        <taxon>Nocardioides</taxon>
    </lineage>
</organism>
<evidence type="ECO:0000313" key="2">
    <source>
        <dbReference type="EMBL" id="MBF4761531.1"/>
    </source>
</evidence>
<comment type="caution">
    <text evidence="2">The sequence shown here is derived from an EMBL/GenBank/DDBJ whole genome shotgun (WGS) entry which is preliminary data.</text>
</comment>
<proteinExistence type="predicted"/>
<dbReference type="Proteomes" id="UP000640489">
    <property type="component" value="Unassembled WGS sequence"/>
</dbReference>
<reference evidence="2" key="1">
    <citation type="submission" date="2020-11" db="EMBL/GenBank/DDBJ databases">
        <title>Nocardioides sp. nov., isolated from Soil of Cynanchum wilfordii Hemsley rhizosphere.</title>
        <authorList>
            <person name="Lee J.-S."/>
            <person name="Suh M.K."/>
            <person name="Kim J.-S."/>
        </authorList>
    </citation>
    <scope>NUCLEOTIDE SEQUENCE</scope>
    <source>
        <strain evidence="2">KCTC 19275</strain>
    </source>
</reference>
<feature type="chain" id="PRO_5037220916" evidence="1">
    <location>
        <begin position="31"/>
        <end position="189"/>
    </location>
</feature>